<protein>
    <submittedName>
        <fullName evidence="2">Unannotated protein</fullName>
    </submittedName>
</protein>
<dbReference type="InterPro" id="IPR023635">
    <property type="entry name" value="Peptide_deformylase"/>
</dbReference>
<dbReference type="Gene3D" id="3.90.45.10">
    <property type="entry name" value="Peptide deformylase"/>
    <property type="match status" value="1"/>
</dbReference>
<name>A0A6J6YRP4_9ZZZZ</name>
<dbReference type="PRINTS" id="PR01576">
    <property type="entry name" value="PDEFORMYLASE"/>
</dbReference>
<dbReference type="Pfam" id="PF01327">
    <property type="entry name" value="Pep_deformylase"/>
    <property type="match status" value="1"/>
</dbReference>
<dbReference type="SUPFAM" id="SSF56420">
    <property type="entry name" value="Peptide deformylase"/>
    <property type="match status" value="1"/>
</dbReference>
<dbReference type="CDD" id="cd00487">
    <property type="entry name" value="Pep_deformylase"/>
    <property type="match status" value="1"/>
</dbReference>
<dbReference type="InterPro" id="IPR036821">
    <property type="entry name" value="Peptide_deformylase_sf"/>
</dbReference>
<dbReference type="PIRSF" id="PIRSF004749">
    <property type="entry name" value="Pep_def"/>
    <property type="match status" value="1"/>
</dbReference>
<comment type="similarity">
    <text evidence="1">Belongs to the polypeptide deformylase family.</text>
</comment>
<dbReference type="AlphaFoldDB" id="A0A6J6YRP4"/>
<accession>A0A6J6YRP4</accession>
<proteinExistence type="inferred from homology"/>
<dbReference type="EMBL" id="CAFAAJ010000101">
    <property type="protein sequence ID" value="CAB4810904.1"/>
    <property type="molecule type" value="Genomic_DNA"/>
</dbReference>
<reference evidence="2" key="1">
    <citation type="submission" date="2020-05" db="EMBL/GenBank/DDBJ databases">
        <authorList>
            <person name="Chiriac C."/>
            <person name="Salcher M."/>
            <person name="Ghai R."/>
            <person name="Kavagutti S V."/>
        </authorList>
    </citation>
    <scope>NUCLEOTIDE SEQUENCE</scope>
</reference>
<dbReference type="PANTHER" id="PTHR10458:SF22">
    <property type="entry name" value="PEPTIDE DEFORMYLASE"/>
    <property type="match status" value="1"/>
</dbReference>
<evidence type="ECO:0000313" key="2">
    <source>
        <dbReference type="EMBL" id="CAB4810904.1"/>
    </source>
</evidence>
<dbReference type="HAMAP" id="MF_00163">
    <property type="entry name" value="Pep_deformylase"/>
    <property type="match status" value="1"/>
</dbReference>
<dbReference type="GO" id="GO:0042586">
    <property type="term" value="F:peptide deformylase activity"/>
    <property type="evidence" value="ECO:0007669"/>
    <property type="project" value="InterPro"/>
</dbReference>
<dbReference type="NCBIfam" id="NF001159">
    <property type="entry name" value="PRK00150.1-3"/>
    <property type="match status" value="1"/>
</dbReference>
<sequence length="175" mass="19917">MARDIRLFGDPVLKAPAAPVTDVDGKIVRLVDEMFEVMYEAPGIGLAAPQIGIQKQLFVYDNDGQAGAIINPTIKDSGGEWVFEEGCLSIPGLYVEIVRPKQVLLHGWDLDGNEVEFEADELWARLIQHEMDHLHGVLMFDRMTPDQRKEALIEYRRLQDEPTKAPRRPRRLRLT</sequence>
<gene>
    <name evidence="2" type="ORF">UFOPK3001_01538</name>
</gene>
<dbReference type="PANTHER" id="PTHR10458">
    <property type="entry name" value="PEPTIDE DEFORMYLASE"/>
    <property type="match status" value="1"/>
</dbReference>
<evidence type="ECO:0000256" key="1">
    <source>
        <dbReference type="ARBA" id="ARBA00010759"/>
    </source>
</evidence>
<dbReference type="NCBIfam" id="TIGR00079">
    <property type="entry name" value="pept_deformyl"/>
    <property type="match status" value="1"/>
</dbReference>
<organism evidence="2">
    <name type="scientific">freshwater metagenome</name>
    <dbReference type="NCBI Taxonomy" id="449393"/>
    <lineage>
        <taxon>unclassified sequences</taxon>
        <taxon>metagenomes</taxon>
        <taxon>ecological metagenomes</taxon>
    </lineage>
</organism>